<name>A0AAU9TA82_THLAR</name>
<proteinExistence type="predicted"/>
<accession>A0AAU9TA82</accession>
<dbReference type="GO" id="GO:0009705">
    <property type="term" value="C:plant-type vacuole membrane"/>
    <property type="evidence" value="ECO:0007669"/>
    <property type="project" value="TreeGrafter"/>
</dbReference>
<dbReference type="GO" id="GO:0015108">
    <property type="term" value="F:chloride transmembrane transporter activity"/>
    <property type="evidence" value="ECO:0007669"/>
    <property type="project" value="TreeGrafter"/>
</dbReference>
<evidence type="ECO:0000256" key="2">
    <source>
        <dbReference type="ARBA" id="ARBA00023122"/>
    </source>
</evidence>
<dbReference type="InterPro" id="IPR051280">
    <property type="entry name" value="Cl-channel/antiporter"/>
</dbReference>
<dbReference type="PANTHER" id="PTHR11689:SF92">
    <property type="entry name" value="CHLORIDE CHANNEL-LIKE PROTEIN CLC-G-RELATED"/>
    <property type="match status" value="1"/>
</dbReference>
<keyword evidence="4" id="KW-1185">Reference proteome</keyword>
<dbReference type="PANTHER" id="PTHR11689">
    <property type="entry name" value="CHLORIDE CHANNEL PROTEIN CLC FAMILY MEMBER"/>
    <property type="match status" value="1"/>
</dbReference>
<gene>
    <name evidence="3" type="ORF">TAV2_LOCUS22876</name>
</gene>
<dbReference type="Proteomes" id="UP000836841">
    <property type="component" value="Chromosome 7"/>
</dbReference>
<evidence type="ECO:0000256" key="1">
    <source>
        <dbReference type="ARBA" id="ARBA00022737"/>
    </source>
</evidence>
<dbReference type="AlphaFoldDB" id="A0AAU9TA82"/>
<dbReference type="InterPro" id="IPR046342">
    <property type="entry name" value="CBS_dom_sf"/>
</dbReference>
<reference evidence="3 4" key="1">
    <citation type="submission" date="2022-03" db="EMBL/GenBank/DDBJ databases">
        <authorList>
            <person name="Nunn A."/>
            <person name="Chopra R."/>
            <person name="Nunn A."/>
            <person name="Contreras Garrido A."/>
        </authorList>
    </citation>
    <scope>NUCLEOTIDE SEQUENCE [LARGE SCALE GENOMIC DNA]</scope>
</reference>
<evidence type="ECO:0008006" key="5">
    <source>
        <dbReference type="Google" id="ProtNLM"/>
    </source>
</evidence>
<evidence type="ECO:0000313" key="4">
    <source>
        <dbReference type="Proteomes" id="UP000836841"/>
    </source>
</evidence>
<evidence type="ECO:0000313" key="3">
    <source>
        <dbReference type="EMBL" id="CAH2079426.1"/>
    </source>
</evidence>
<keyword evidence="1" id="KW-0677">Repeat</keyword>
<sequence length="86" mass="10046">MYLDLHPFSDASPYTVLEIMSLTKALVLFHEVGLRHLFVIPKISNRPPLVCILTQHDFMPEHILGLRPSLSRGRWKRLRIRLPFLS</sequence>
<organism evidence="3 4">
    <name type="scientific">Thlaspi arvense</name>
    <name type="common">Field penny-cress</name>
    <dbReference type="NCBI Taxonomy" id="13288"/>
    <lineage>
        <taxon>Eukaryota</taxon>
        <taxon>Viridiplantae</taxon>
        <taxon>Streptophyta</taxon>
        <taxon>Embryophyta</taxon>
        <taxon>Tracheophyta</taxon>
        <taxon>Spermatophyta</taxon>
        <taxon>Magnoliopsida</taxon>
        <taxon>eudicotyledons</taxon>
        <taxon>Gunneridae</taxon>
        <taxon>Pentapetalae</taxon>
        <taxon>rosids</taxon>
        <taxon>malvids</taxon>
        <taxon>Brassicales</taxon>
        <taxon>Brassicaceae</taxon>
        <taxon>Thlaspideae</taxon>
        <taxon>Thlaspi</taxon>
    </lineage>
</organism>
<dbReference type="SUPFAM" id="SSF54631">
    <property type="entry name" value="CBS-domain pair"/>
    <property type="match status" value="1"/>
</dbReference>
<dbReference type="EMBL" id="OU466863">
    <property type="protein sequence ID" value="CAH2079426.1"/>
    <property type="molecule type" value="Genomic_DNA"/>
</dbReference>
<protein>
    <recommendedName>
        <fullName evidence="5">Protein kinase domain-containing protein</fullName>
    </recommendedName>
</protein>
<keyword evidence="2" id="KW-0129">CBS domain</keyword>